<dbReference type="Pfam" id="PF07992">
    <property type="entry name" value="Pyr_redox_2"/>
    <property type="match status" value="1"/>
</dbReference>
<dbReference type="PROSITE" id="PS51257">
    <property type="entry name" value="PROKAR_LIPOPROTEIN"/>
    <property type="match status" value="1"/>
</dbReference>
<dbReference type="SUPFAM" id="SSF51905">
    <property type="entry name" value="FAD/NAD(P)-binding domain"/>
    <property type="match status" value="1"/>
</dbReference>
<name>A0A7R7ENL4_9FIRM</name>
<dbReference type="Gene3D" id="3.50.50.60">
    <property type="entry name" value="FAD/NAD(P)-binding domain"/>
    <property type="match status" value="2"/>
</dbReference>
<dbReference type="GO" id="GO:0008734">
    <property type="term" value="F:L-aspartate oxidase activity"/>
    <property type="evidence" value="ECO:0007669"/>
    <property type="project" value="InterPro"/>
</dbReference>
<keyword evidence="3" id="KW-0812">Transmembrane</keyword>
<evidence type="ECO:0000256" key="3">
    <source>
        <dbReference type="SAM" id="Phobius"/>
    </source>
</evidence>
<comment type="cofactor">
    <cofactor evidence="1">
        <name>FAD</name>
        <dbReference type="ChEBI" id="CHEBI:57692"/>
    </cofactor>
</comment>
<accession>A0A7R7ENL4</accession>
<dbReference type="PRINTS" id="PR00469">
    <property type="entry name" value="PNDRDTASEII"/>
</dbReference>
<dbReference type="InterPro" id="IPR036188">
    <property type="entry name" value="FAD/NAD-bd_sf"/>
</dbReference>
<protein>
    <recommendedName>
        <fullName evidence="4">FAD/NAD(P)-binding domain-containing protein</fullName>
    </recommendedName>
</protein>
<evidence type="ECO:0000313" key="6">
    <source>
        <dbReference type="Proteomes" id="UP000595897"/>
    </source>
</evidence>
<gene>
    <name evidence="5" type="ORF">bsdtb5_34700</name>
</gene>
<dbReference type="GO" id="GO:0009435">
    <property type="term" value="P:NAD+ biosynthetic process"/>
    <property type="evidence" value="ECO:0007669"/>
    <property type="project" value="InterPro"/>
</dbReference>
<organism evidence="5 6">
    <name type="scientific">Anaeromicropila herbilytica</name>
    <dbReference type="NCBI Taxonomy" id="2785025"/>
    <lineage>
        <taxon>Bacteria</taxon>
        <taxon>Bacillati</taxon>
        <taxon>Bacillota</taxon>
        <taxon>Clostridia</taxon>
        <taxon>Lachnospirales</taxon>
        <taxon>Lachnospiraceae</taxon>
        <taxon>Anaeromicropila</taxon>
    </lineage>
</organism>
<dbReference type="InterPro" id="IPR023753">
    <property type="entry name" value="FAD/NAD-binding_dom"/>
</dbReference>
<dbReference type="PANTHER" id="PTHR42716:SF2">
    <property type="entry name" value="L-ASPARTATE OXIDASE, CHLOROPLASTIC"/>
    <property type="match status" value="1"/>
</dbReference>
<dbReference type="PRINTS" id="PR00368">
    <property type="entry name" value="FADPNR"/>
</dbReference>
<evidence type="ECO:0000256" key="1">
    <source>
        <dbReference type="ARBA" id="ARBA00001974"/>
    </source>
</evidence>
<dbReference type="KEGG" id="ahb:bsdtb5_34700"/>
<keyword evidence="2" id="KW-0274">FAD</keyword>
<feature type="domain" description="FAD/NAD(P)-binding" evidence="4">
    <location>
        <begin position="11"/>
        <end position="189"/>
    </location>
</feature>
<sequence length="388" mass="44328">MELKSKKLFTDVLIIGGGIAGCYAGITLAQKNHVKVLITEQNHIKKMDNDNSQVEECMEECNYLSSNMKQRVNDIIQNLKEIGLNDISLNIEKEQNNQNDTADIIDDVYGKFKRENVKPILVSAVYRQRQIKVMNHVKIVDYILKGKKVIGAYGLDYANDTLYAIYAKAVICATGGRLSSDKKYLLEGSQSKPYYKDSYFGCGCAMGIRSGAQNNNRNGVGCGYCVEADRKTTLEGLYAAGSITNGCMQKYMMESLIEGMIAAESSYKYVNGKDYDTIEDSTLLRQLYQMTNFLRNKSDKQYYNDVKKKIREVYLKKIIWEYTNQPDNTDSILQQLETIQRLLLQSYTNNLYELMKLQEIMDLIAILKVQIKDNNDTNIQFEKLSYIN</sequence>
<dbReference type="RefSeq" id="WP_271713242.1">
    <property type="nucleotide sequence ID" value="NZ_AP024169.1"/>
</dbReference>
<evidence type="ECO:0000313" key="5">
    <source>
        <dbReference type="EMBL" id="BCN32175.1"/>
    </source>
</evidence>
<keyword evidence="3" id="KW-0472">Membrane</keyword>
<dbReference type="PANTHER" id="PTHR42716">
    <property type="entry name" value="L-ASPARTATE OXIDASE"/>
    <property type="match status" value="1"/>
</dbReference>
<dbReference type="Proteomes" id="UP000595897">
    <property type="component" value="Chromosome"/>
</dbReference>
<keyword evidence="6" id="KW-1185">Reference proteome</keyword>
<feature type="transmembrane region" description="Helical" evidence="3">
    <location>
        <begin position="12"/>
        <end position="29"/>
    </location>
</feature>
<keyword evidence="3" id="KW-1133">Transmembrane helix</keyword>
<evidence type="ECO:0000259" key="4">
    <source>
        <dbReference type="Pfam" id="PF07992"/>
    </source>
</evidence>
<reference evidence="5 6" key="1">
    <citation type="submission" date="2020-11" db="EMBL/GenBank/DDBJ databases">
        <title>Draft genome sequencing of a Lachnospiraceae strain isolated from anoxic soil subjected to BSD treatment.</title>
        <authorList>
            <person name="Uek A."/>
            <person name="Tonouchi A."/>
        </authorList>
    </citation>
    <scope>NUCLEOTIDE SEQUENCE [LARGE SCALE GENOMIC DNA]</scope>
    <source>
        <strain evidence="5 6">TB5</strain>
    </source>
</reference>
<evidence type="ECO:0000256" key="2">
    <source>
        <dbReference type="ARBA" id="ARBA00022827"/>
    </source>
</evidence>
<dbReference type="EMBL" id="AP024169">
    <property type="protein sequence ID" value="BCN32175.1"/>
    <property type="molecule type" value="Genomic_DNA"/>
</dbReference>
<dbReference type="InterPro" id="IPR005288">
    <property type="entry name" value="NadB"/>
</dbReference>
<dbReference type="AlphaFoldDB" id="A0A7R7ENL4"/>
<keyword evidence="2" id="KW-0285">Flavoprotein</keyword>
<proteinExistence type="predicted"/>